<evidence type="ECO:0000256" key="8">
    <source>
        <dbReference type="ARBA" id="ARBA00023159"/>
    </source>
</evidence>
<dbReference type="NCBIfam" id="TIGR02051">
    <property type="entry name" value="MerR"/>
    <property type="match status" value="1"/>
</dbReference>
<organism evidence="12 13">
    <name type="scientific">Rhizobium mayense</name>
    <dbReference type="NCBI Taxonomy" id="1312184"/>
    <lineage>
        <taxon>Bacteria</taxon>
        <taxon>Pseudomonadati</taxon>
        <taxon>Pseudomonadota</taxon>
        <taxon>Alphaproteobacteria</taxon>
        <taxon>Hyphomicrobiales</taxon>
        <taxon>Rhizobiaceae</taxon>
        <taxon>Rhizobium/Agrobacterium group</taxon>
        <taxon>Rhizobium</taxon>
    </lineage>
</organism>
<evidence type="ECO:0000256" key="10">
    <source>
        <dbReference type="ARBA" id="ARBA00024874"/>
    </source>
</evidence>
<keyword evidence="6" id="KW-0805">Transcription regulation</keyword>
<gene>
    <name evidence="12" type="primary">merR</name>
    <name evidence="12" type="ORF">PY649_18485</name>
</gene>
<dbReference type="PROSITE" id="PS50937">
    <property type="entry name" value="HTH_MERR_2"/>
    <property type="match status" value="1"/>
</dbReference>
<accession>A0ABT7JX21</accession>
<evidence type="ECO:0000256" key="7">
    <source>
        <dbReference type="ARBA" id="ARBA00023125"/>
    </source>
</evidence>
<proteinExistence type="predicted"/>
<reference evidence="12" key="1">
    <citation type="submission" date="2023-06" db="EMBL/GenBank/DDBJ databases">
        <title>Phylogenetic Diversity of Rhizobium strains.</title>
        <authorList>
            <person name="Moura F.T."/>
            <person name="Helene L.C.F."/>
            <person name="Hungria M."/>
        </authorList>
    </citation>
    <scope>NUCLEOTIDE SEQUENCE</scope>
    <source>
        <strain evidence="12">CCGE526</strain>
    </source>
</reference>
<dbReference type="Proteomes" id="UP001172645">
    <property type="component" value="Unassembled WGS sequence"/>
</dbReference>
<evidence type="ECO:0000256" key="4">
    <source>
        <dbReference type="ARBA" id="ARBA00022723"/>
    </source>
</evidence>
<evidence type="ECO:0000256" key="6">
    <source>
        <dbReference type="ARBA" id="ARBA00023015"/>
    </source>
</evidence>
<dbReference type="PROSITE" id="PS00552">
    <property type="entry name" value="HTH_MERR_1"/>
    <property type="match status" value="1"/>
</dbReference>
<keyword evidence="4" id="KW-0479">Metal-binding</keyword>
<dbReference type="RefSeq" id="WP_285870051.1">
    <property type="nucleotide sequence ID" value="NZ_JARFYM010000014.1"/>
</dbReference>
<evidence type="ECO:0000256" key="2">
    <source>
        <dbReference type="ARBA" id="ARBA00022466"/>
    </source>
</evidence>
<comment type="function">
    <text evidence="10">Mediates the mercuric-dependent induction of mercury resistance operon. In the absence of mercury MerR represses transcription by binding tightly to the mer operator region; when mercury is present the dimeric complex binds a single ion and becomes a potent transcriptional activator, while remaining bound to the mer site.</text>
</comment>
<keyword evidence="3" id="KW-0678">Repressor</keyword>
<evidence type="ECO:0000313" key="12">
    <source>
        <dbReference type="EMBL" id="MDL2400896.1"/>
    </source>
</evidence>
<dbReference type="InterPro" id="IPR000551">
    <property type="entry name" value="MerR-type_HTH_dom"/>
</dbReference>
<dbReference type="PANTHER" id="PTHR30204">
    <property type="entry name" value="REDOX-CYCLING DRUG-SENSING TRANSCRIPTIONAL ACTIVATOR SOXR"/>
    <property type="match status" value="1"/>
</dbReference>
<dbReference type="Gene3D" id="1.10.1660.10">
    <property type="match status" value="1"/>
</dbReference>
<name>A0ABT7JX21_9HYPH</name>
<dbReference type="EMBL" id="JARFYM010000014">
    <property type="protein sequence ID" value="MDL2400896.1"/>
    <property type="molecule type" value="Genomic_DNA"/>
</dbReference>
<keyword evidence="5" id="KW-0476">Mercury</keyword>
<evidence type="ECO:0000256" key="9">
    <source>
        <dbReference type="ARBA" id="ARBA00023163"/>
    </source>
</evidence>
<dbReference type="InterPro" id="IPR011794">
    <property type="entry name" value="MerR"/>
</dbReference>
<keyword evidence="9" id="KW-0804">Transcription</keyword>
<evidence type="ECO:0000256" key="1">
    <source>
        <dbReference type="ARBA" id="ARBA00017146"/>
    </source>
</evidence>
<dbReference type="InterPro" id="IPR047057">
    <property type="entry name" value="MerR_fam"/>
</dbReference>
<sequence>MKLLAQVVFYAPYPSTESRAKRLAKLTIGKLAEAAGVNIETIRYYQRRGLLDEPAKPPRGHRCYSSEQARRVRFIKRAQALGFTLSEVGALLALDRACACNDTRALAARKLTMIDQKITDLAAMRQALAGLVQQCDAVDAEAACPIIDVLSAGDVRLG</sequence>
<dbReference type="SMART" id="SM00422">
    <property type="entry name" value="HTH_MERR"/>
    <property type="match status" value="1"/>
</dbReference>
<dbReference type="Pfam" id="PF09278">
    <property type="entry name" value="MerR-DNA-bind"/>
    <property type="match status" value="1"/>
</dbReference>
<evidence type="ECO:0000256" key="5">
    <source>
        <dbReference type="ARBA" id="ARBA00022914"/>
    </source>
</evidence>
<dbReference type="CDD" id="cd04783">
    <property type="entry name" value="HTH_MerR1"/>
    <property type="match status" value="1"/>
</dbReference>
<dbReference type="Pfam" id="PF00376">
    <property type="entry name" value="MerR"/>
    <property type="match status" value="1"/>
</dbReference>
<dbReference type="SUPFAM" id="SSF46955">
    <property type="entry name" value="Putative DNA-binding domain"/>
    <property type="match status" value="1"/>
</dbReference>
<keyword evidence="13" id="KW-1185">Reference proteome</keyword>
<dbReference type="InterPro" id="IPR015358">
    <property type="entry name" value="Tscrpt_reg_MerR_DNA-bd"/>
</dbReference>
<feature type="domain" description="HTH merR-type" evidence="11">
    <location>
        <begin position="25"/>
        <end position="94"/>
    </location>
</feature>
<keyword evidence="8" id="KW-0010">Activator</keyword>
<protein>
    <recommendedName>
        <fullName evidence="1">Mercuric resistance operon regulatory protein</fullName>
    </recommendedName>
</protein>
<evidence type="ECO:0000259" key="11">
    <source>
        <dbReference type="PROSITE" id="PS50937"/>
    </source>
</evidence>
<keyword evidence="7" id="KW-0238">DNA-binding</keyword>
<keyword evidence="2" id="KW-0475">Mercuric resistance</keyword>
<dbReference type="PANTHER" id="PTHR30204:SF69">
    <property type="entry name" value="MERR-FAMILY TRANSCRIPTIONAL REGULATOR"/>
    <property type="match status" value="1"/>
</dbReference>
<dbReference type="InterPro" id="IPR009061">
    <property type="entry name" value="DNA-bd_dom_put_sf"/>
</dbReference>
<comment type="caution">
    <text evidence="12">The sequence shown here is derived from an EMBL/GenBank/DDBJ whole genome shotgun (WGS) entry which is preliminary data.</text>
</comment>
<evidence type="ECO:0000313" key="13">
    <source>
        <dbReference type="Proteomes" id="UP001172645"/>
    </source>
</evidence>
<dbReference type="PRINTS" id="PR00040">
    <property type="entry name" value="HTHMERR"/>
</dbReference>
<evidence type="ECO:0000256" key="3">
    <source>
        <dbReference type="ARBA" id="ARBA00022491"/>
    </source>
</evidence>